<dbReference type="InterPro" id="IPR050114">
    <property type="entry name" value="UPF0173_UPF0282_UlaG_hydrolase"/>
</dbReference>
<reference evidence="3 4" key="1">
    <citation type="submission" date="2019-01" db="EMBL/GenBank/DDBJ databases">
        <authorList>
            <person name="Li J."/>
        </authorList>
    </citation>
    <scope>NUCLEOTIDE SEQUENCE [LARGE SCALE GENOMIC DNA]</scope>
    <source>
        <strain evidence="3 4">CGMCC 4.7180</strain>
    </source>
</reference>
<dbReference type="PANTHER" id="PTHR43546">
    <property type="entry name" value="UPF0173 METAL-DEPENDENT HYDROLASE MJ1163-RELATED"/>
    <property type="match status" value="1"/>
</dbReference>
<dbReference type="Pfam" id="PF12706">
    <property type="entry name" value="Lactamase_B_2"/>
    <property type="match status" value="1"/>
</dbReference>
<sequence length="265" mass="28347">MRLTRIGGPTVLVELDGWRVLVDPTFDAPGRRYDFGWGTSSRKTIGPALGPDEVGPVDLVLVSHDHHADNLDDRGRTFLREAGRVVTTRGGARRLGAESSVGPVDGLRAGEHVTVAAPRAGLPDLEVTATPCRHGPPLSRPIVGEVVGFAVRRAGEARVALWASGDTVLYAGLRRAVRSLDVDVAIVNVGGVRFGLTGPLRYTMDGREAVELIALAAPRVAALAHYDGWSHFRDGEAGLRRAVDGARPEIRDRARWLVDGVAVEV</sequence>
<evidence type="ECO:0000259" key="2">
    <source>
        <dbReference type="Pfam" id="PF12706"/>
    </source>
</evidence>
<dbReference type="PANTHER" id="PTHR43546:SF9">
    <property type="entry name" value="L-ASCORBATE-6-PHOSPHATE LACTONASE ULAG-RELATED"/>
    <property type="match status" value="1"/>
</dbReference>
<evidence type="ECO:0000256" key="1">
    <source>
        <dbReference type="ARBA" id="ARBA00022801"/>
    </source>
</evidence>
<dbReference type="GO" id="GO:0016787">
    <property type="term" value="F:hydrolase activity"/>
    <property type="evidence" value="ECO:0007669"/>
    <property type="project" value="UniProtKB-KW"/>
</dbReference>
<dbReference type="Gene3D" id="3.60.15.10">
    <property type="entry name" value="Ribonuclease Z/Hydroxyacylglutathione hydrolase-like"/>
    <property type="match status" value="1"/>
</dbReference>
<comment type="caution">
    <text evidence="3">The sequence shown here is derived from an EMBL/GenBank/DDBJ whole genome shotgun (WGS) entry which is preliminary data.</text>
</comment>
<name>A0A4Q2JHI6_9MICO</name>
<dbReference type="Proteomes" id="UP000292881">
    <property type="component" value="Unassembled WGS sequence"/>
</dbReference>
<dbReference type="InterPro" id="IPR001279">
    <property type="entry name" value="Metallo-B-lactamas"/>
</dbReference>
<evidence type="ECO:0000313" key="4">
    <source>
        <dbReference type="Proteomes" id="UP000292881"/>
    </source>
</evidence>
<keyword evidence="1 3" id="KW-0378">Hydrolase</keyword>
<protein>
    <submittedName>
        <fullName evidence="3">MBL fold metallo-hydrolase</fullName>
    </submittedName>
</protein>
<evidence type="ECO:0000313" key="3">
    <source>
        <dbReference type="EMBL" id="RXZ45946.1"/>
    </source>
</evidence>
<feature type="domain" description="Metallo-beta-lactamase" evidence="2">
    <location>
        <begin position="19"/>
        <end position="226"/>
    </location>
</feature>
<keyword evidence="4" id="KW-1185">Reference proteome</keyword>
<organism evidence="3 4">
    <name type="scientific">Agromyces binzhouensis</name>
    <dbReference type="NCBI Taxonomy" id="1817495"/>
    <lineage>
        <taxon>Bacteria</taxon>
        <taxon>Bacillati</taxon>
        <taxon>Actinomycetota</taxon>
        <taxon>Actinomycetes</taxon>
        <taxon>Micrococcales</taxon>
        <taxon>Microbacteriaceae</taxon>
        <taxon>Agromyces</taxon>
    </lineage>
</organism>
<gene>
    <name evidence="3" type="ORF">ESO86_12465</name>
</gene>
<dbReference type="EMBL" id="SDPL01000277">
    <property type="protein sequence ID" value="RXZ45946.1"/>
    <property type="molecule type" value="Genomic_DNA"/>
</dbReference>
<dbReference type="AlphaFoldDB" id="A0A4Q2JHI6"/>
<dbReference type="SUPFAM" id="SSF56281">
    <property type="entry name" value="Metallo-hydrolase/oxidoreductase"/>
    <property type="match status" value="1"/>
</dbReference>
<dbReference type="RefSeq" id="WP_129235314.1">
    <property type="nucleotide sequence ID" value="NZ_SDPL01000277.1"/>
</dbReference>
<proteinExistence type="predicted"/>
<dbReference type="OrthoDB" id="3204284at2"/>
<dbReference type="InterPro" id="IPR036866">
    <property type="entry name" value="RibonucZ/Hydroxyglut_hydro"/>
</dbReference>
<accession>A0A4Q2JHI6</accession>